<accession>A0ACD5WAC7</accession>
<protein>
    <submittedName>
        <fullName evidence="1">Uncharacterized protein</fullName>
    </submittedName>
</protein>
<proteinExistence type="predicted"/>
<evidence type="ECO:0000313" key="1">
    <source>
        <dbReference type="EnsemblPlants" id="AVESA.00010b.r2.4AG0587640.1.CDS"/>
    </source>
</evidence>
<reference evidence="1" key="1">
    <citation type="submission" date="2021-05" db="EMBL/GenBank/DDBJ databases">
        <authorList>
            <person name="Scholz U."/>
            <person name="Mascher M."/>
            <person name="Fiebig A."/>
        </authorList>
    </citation>
    <scope>NUCLEOTIDE SEQUENCE [LARGE SCALE GENOMIC DNA]</scope>
</reference>
<dbReference type="EnsemblPlants" id="AVESA.00010b.r2.4AG0587640.1">
    <property type="protein sequence ID" value="AVESA.00010b.r2.4AG0587640.1.CDS"/>
    <property type="gene ID" value="AVESA.00010b.r2.4AG0587640"/>
</dbReference>
<name>A0ACD5WAC7_AVESA</name>
<organism evidence="1 2">
    <name type="scientific">Avena sativa</name>
    <name type="common">Oat</name>
    <dbReference type="NCBI Taxonomy" id="4498"/>
    <lineage>
        <taxon>Eukaryota</taxon>
        <taxon>Viridiplantae</taxon>
        <taxon>Streptophyta</taxon>
        <taxon>Embryophyta</taxon>
        <taxon>Tracheophyta</taxon>
        <taxon>Spermatophyta</taxon>
        <taxon>Magnoliopsida</taxon>
        <taxon>Liliopsida</taxon>
        <taxon>Poales</taxon>
        <taxon>Poaceae</taxon>
        <taxon>BOP clade</taxon>
        <taxon>Pooideae</taxon>
        <taxon>Poodae</taxon>
        <taxon>Poeae</taxon>
        <taxon>Poeae Chloroplast Group 1 (Aveneae type)</taxon>
        <taxon>Aveninae</taxon>
        <taxon>Avena</taxon>
    </lineage>
</organism>
<evidence type="ECO:0000313" key="2">
    <source>
        <dbReference type="Proteomes" id="UP001732700"/>
    </source>
</evidence>
<keyword evidence="2" id="KW-1185">Reference proteome</keyword>
<dbReference type="Proteomes" id="UP001732700">
    <property type="component" value="Chromosome 4A"/>
</dbReference>
<sequence length="594" mass="66595">MMGAKDAPTFRAILCSLLLLSLSCECMAAELNQVQAALLQVNTSWEAARKIPQTLFGLFFEEINHAGAGGIWAELVSNRGFEAGGTNASNIDLWKIIGDESSIYVKTERASCFSKNIIALRMEVLCDECPAGSVGIYNPGFWGMNIEEGKAYNLVMYIRSMEPVELTVSLKSSDGLQNMASADIVDNNVSDWRKIQLQFVAKGTYRTSRFELTTSKRGVIWIDQVSLMPSDTYKGHGFRKELIHMLVDLRPQFLRFPGGCFVEGSWLRNAFRWKETIGPWEERPGHYGDVWNYWTDDGLGYYEFLQLAEDLGAEPIWVINAGISHHDEVDTTALTPFVEDVLNSLEFARGSTKSTWGSVYENAHIIFHQKDKFSNVSRSGGPKAFVSEYAVNNNARERDAGNGSLLASLAEAAFLIGLEKNSDVVQMASYAPLFVNANDRNWITDAIVFNSWQQYGTPSYWMQTFFHESSGSLIHPVRLTSSYSSSLAASAITWKDDEDMFLRIKTQVLRDIRGAQLYGFLDGSIPEPDKMLKSKDSEGKEISIPNPEYARWIAQDQMVLGYLNRNMSREVLTQMVGQTTSARAWKTVTNMFAS</sequence>
<reference evidence="1" key="2">
    <citation type="submission" date="2025-09" db="UniProtKB">
        <authorList>
            <consortium name="EnsemblPlants"/>
        </authorList>
    </citation>
    <scope>IDENTIFICATION</scope>
</reference>